<dbReference type="InterPro" id="IPR002168">
    <property type="entry name" value="Lipase_GDXG_HIS_AS"/>
</dbReference>
<dbReference type="AlphaFoldDB" id="A0A559MJY3"/>
<keyword evidence="5" id="KW-1185">Reference proteome</keyword>
<name>A0A559MJY3_9HELO</name>
<dbReference type="EMBL" id="QGML01000159">
    <property type="protein sequence ID" value="TVY93267.1"/>
    <property type="molecule type" value="Genomic_DNA"/>
</dbReference>
<dbReference type="PANTHER" id="PTHR48081:SF25">
    <property type="entry name" value="PUTATIVE (AFU_ORTHOLOGUE AFUA_3G11560)-RELATED"/>
    <property type="match status" value="1"/>
</dbReference>
<dbReference type="InterPro" id="IPR050300">
    <property type="entry name" value="GDXG_lipolytic_enzyme"/>
</dbReference>
<dbReference type="GO" id="GO:0016787">
    <property type="term" value="F:hydrolase activity"/>
    <property type="evidence" value="ECO:0007669"/>
    <property type="project" value="UniProtKB-KW"/>
</dbReference>
<evidence type="ECO:0000256" key="2">
    <source>
        <dbReference type="ARBA" id="ARBA00022801"/>
    </source>
</evidence>
<proteinExistence type="inferred from homology"/>
<feature type="domain" description="Alpha/beta hydrolase fold-3" evidence="3">
    <location>
        <begin position="161"/>
        <end position="395"/>
    </location>
</feature>
<evidence type="ECO:0000259" key="3">
    <source>
        <dbReference type="Pfam" id="PF07859"/>
    </source>
</evidence>
<accession>A0A559MJY3</accession>
<dbReference type="SUPFAM" id="SSF53474">
    <property type="entry name" value="alpha/beta-Hydrolases"/>
    <property type="match status" value="1"/>
</dbReference>
<dbReference type="InterPro" id="IPR013094">
    <property type="entry name" value="AB_hydrolase_3"/>
</dbReference>
<reference evidence="4 5" key="1">
    <citation type="submission" date="2018-05" db="EMBL/GenBank/DDBJ databases">
        <title>Genome sequencing and assembly of the regulated plant pathogen Lachnellula willkommii and related sister species for the development of diagnostic species identification markers.</title>
        <authorList>
            <person name="Giroux E."/>
            <person name="Bilodeau G."/>
        </authorList>
    </citation>
    <scope>NUCLEOTIDE SEQUENCE [LARGE SCALE GENOMIC DNA]</scope>
    <source>
        <strain evidence="4 5">CBS 172.35</strain>
    </source>
</reference>
<dbReference type="PANTHER" id="PTHR48081">
    <property type="entry name" value="AB HYDROLASE SUPERFAMILY PROTEIN C4A8.06C"/>
    <property type="match status" value="1"/>
</dbReference>
<protein>
    <submittedName>
        <fullName evidence="4">Esterase</fullName>
    </submittedName>
</protein>
<dbReference type="PROSITE" id="PS01173">
    <property type="entry name" value="LIPASE_GDXG_HIS"/>
    <property type="match status" value="1"/>
</dbReference>
<dbReference type="Pfam" id="PF07859">
    <property type="entry name" value="Abhydrolase_3"/>
    <property type="match status" value="1"/>
</dbReference>
<evidence type="ECO:0000313" key="4">
    <source>
        <dbReference type="EMBL" id="TVY93267.1"/>
    </source>
</evidence>
<keyword evidence="2" id="KW-0378">Hydrolase</keyword>
<organism evidence="4 5">
    <name type="scientific">Lachnellula willkommii</name>
    <dbReference type="NCBI Taxonomy" id="215461"/>
    <lineage>
        <taxon>Eukaryota</taxon>
        <taxon>Fungi</taxon>
        <taxon>Dikarya</taxon>
        <taxon>Ascomycota</taxon>
        <taxon>Pezizomycotina</taxon>
        <taxon>Leotiomycetes</taxon>
        <taxon>Helotiales</taxon>
        <taxon>Lachnaceae</taxon>
        <taxon>Lachnellula</taxon>
    </lineage>
</organism>
<comment type="similarity">
    <text evidence="1">Belongs to the 'GDXG' lipolytic enzyme family.</text>
</comment>
<dbReference type="Proteomes" id="UP000315522">
    <property type="component" value="Unassembled WGS sequence"/>
</dbReference>
<sequence>MDHSSQVAMLKAMIPKVPVMGKTALSHTFGFSEPSKYWDLRTALTIGVLRSFVIDSPPQSVGKLQKFSMRDPGIKGRIWVSKVTMPKPEDDDIRQALFKAIEALKEPGEAAGGYKEPELVPVEAEWTGYRAGATEKSAELKIPEEQKYTEMMKEVTSPTTVLYFHGGAYFLMDPASHRPTCKKLAKLTKGRVFSIRYRLAPQHPFPSALLDALVSYFTLLYPPSGSLHEAVKPEHIVFAGDSAGGNLSLVLLQTLLEFRRQGLRIRWNGEEREVPLPAGVAVCSPWTDITASSPSCENNAAFDYLPPPSTNAPIPKDTIWPVEPTRSALYADDALLLHPLVSPLAAKSWQGSCPLYIETGRELLTDEDKHVAAKAAEQNVPVVFEEYEAMPHCFAMVLDALPGGRKFFESWAGFISDVTAGKSVETSGKRILAKSLKEERVDVVGLREVSDEVVVERMRERVQVMSVIAGEKSKL</sequence>
<comment type="caution">
    <text evidence="4">The sequence shown here is derived from an EMBL/GenBank/DDBJ whole genome shotgun (WGS) entry which is preliminary data.</text>
</comment>
<evidence type="ECO:0000313" key="5">
    <source>
        <dbReference type="Proteomes" id="UP000315522"/>
    </source>
</evidence>
<dbReference type="InterPro" id="IPR029058">
    <property type="entry name" value="AB_hydrolase_fold"/>
</dbReference>
<evidence type="ECO:0000256" key="1">
    <source>
        <dbReference type="ARBA" id="ARBA00010515"/>
    </source>
</evidence>
<gene>
    <name evidence="4" type="primary">est_1</name>
    <name evidence="4" type="ORF">LAWI1_G001442</name>
</gene>
<dbReference type="Gene3D" id="3.40.50.1820">
    <property type="entry name" value="alpha/beta hydrolase"/>
    <property type="match status" value="1"/>
</dbReference>